<dbReference type="Pfam" id="PF01713">
    <property type="entry name" value="Smr"/>
    <property type="match status" value="1"/>
</dbReference>
<dbReference type="Proteomes" id="UP000694843">
    <property type="component" value="Unplaced"/>
</dbReference>
<keyword evidence="1" id="KW-1133">Transmembrane helix</keyword>
<evidence type="ECO:0000259" key="2">
    <source>
        <dbReference type="PROSITE" id="PS50828"/>
    </source>
</evidence>
<dbReference type="InterPro" id="IPR002625">
    <property type="entry name" value="Smr_dom"/>
</dbReference>
<sequence length="199" mass="21977">MLQFIWIPSVILVGIFILALCFYFYSEYDCCICKRRTAQFHHVSDDVDLEAAVALKDGHHFEPVQPTAPPSIPSPSDIFHFKHADLTSSDLFSFEDGIPTLDLHRLAVNEAREITRNFLRAHSSTGTMVGGASVLPRVHGAHHTSNSQTSAKMVKIVTGRGMHSNQGVSALKPMVLNILQQRNLKHEISSKGGAILVHL</sequence>
<dbReference type="GO" id="GO:0005634">
    <property type="term" value="C:nucleus"/>
    <property type="evidence" value="ECO:0007669"/>
    <property type="project" value="TreeGrafter"/>
</dbReference>
<dbReference type="RefSeq" id="XP_018013785.1">
    <property type="nucleotide sequence ID" value="XM_018158296.2"/>
</dbReference>
<dbReference type="SUPFAM" id="SSF160443">
    <property type="entry name" value="SMR domain-like"/>
    <property type="match status" value="1"/>
</dbReference>
<dbReference type="AlphaFoldDB" id="A0A8B7NJF7"/>
<dbReference type="PANTHER" id="PTHR46535">
    <property type="entry name" value="NEDD4-BINDING PROTEIN 2"/>
    <property type="match status" value="1"/>
</dbReference>
<dbReference type="Gene3D" id="3.30.1370.110">
    <property type="match status" value="1"/>
</dbReference>
<keyword evidence="1" id="KW-0812">Transmembrane</keyword>
<gene>
    <name evidence="4" type="primary">LOC108670801</name>
</gene>
<protein>
    <submittedName>
        <fullName evidence="4">Uncharacterized protein LOC108670801</fullName>
    </submittedName>
</protein>
<reference evidence="4" key="1">
    <citation type="submission" date="2025-08" db="UniProtKB">
        <authorList>
            <consortium name="RefSeq"/>
        </authorList>
    </citation>
    <scope>IDENTIFICATION</scope>
    <source>
        <tissue evidence="4">Whole organism</tissue>
    </source>
</reference>
<dbReference type="InterPro" id="IPR036063">
    <property type="entry name" value="Smr_dom_sf"/>
</dbReference>
<dbReference type="GO" id="GO:0004519">
    <property type="term" value="F:endonuclease activity"/>
    <property type="evidence" value="ECO:0007669"/>
    <property type="project" value="TreeGrafter"/>
</dbReference>
<evidence type="ECO:0000313" key="3">
    <source>
        <dbReference type="Proteomes" id="UP000694843"/>
    </source>
</evidence>
<dbReference type="GeneID" id="108670801"/>
<dbReference type="PANTHER" id="PTHR46535:SF1">
    <property type="entry name" value="NEDD4-BINDING PROTEIN 2"/>
    <property type="match status" value="1"/>
</dbReference>
<evidence type="ECO:0000256" key="1">
    <source>
        <dbReference type="SAM" id="Phobius"/>
    </source>
</evidence>
<evidence type="ECO:0000313" key="4">
    <source>
        <dbReference type="RefSeq" id="XP_018013785.1"/>
    </source>
</evidence>
<accession>A0A8B7NJF7</accession>
<feature type="transmembrane region" description="Helical" evidence="1">
    <location>
        <begin position="6"/>
        <end position="26"/>
    </location>
</feature>
<keyword evidence="3" id="KW-1185">Reference proteome</keyword>
<dbReference type="KEGG" id="hazt:108670801"/>
<dbReference type="InterPro" id="IPR052772">
    <property type="entry name" value="Endo/PolyKinase_Domain-Protein"/>
</dbReference>
<dbReference type="PROSITE" id="PS50828">
    <property type="entry name" value="SMR"/>
    <property type="match status" value="1"/>
</dbReference>
<name>A0A8B7NJF7_HYAAZ</name>
<proteinExistence type="predicted"/>
<keyword evidence="1" id="KW-0472">Membrane</keyword>
<feature type="domain" description="Smr" evidence="2">
    <location>
        <begin position="101"/>
        <end position="199"/>
    </location>
</feature>
<dbReference type="OrthoDB" id="3231855at2759"/>
<organism evidence="3 4">
    <name type="scientific">Hyalella azteca</name>
    <name type="common">Amphipod</name>
    <dbReference type="NCBI Taxonomy" id="294128"/>
    <lineage>
        <taxon>Eukaryota</taxon>
        <taxon>Metazoa</taxon>
        <taxon>Ecdysozoa</taxon>
        <taxon>Arthropoda</taxon>
        <taxon>Crustacea</taxon>
        <taxon>Multicrustacea</taxon>
        <taxon>Malacostraca</taxon>
        <taxon>Eumalacostraca</taxon>
        <taxon>Peracarida</taxon>
        <taxon>Amphipoda</taxon>
        <taxon>Senticaudata</taxon>
        <taxon>Talitrida</taxon>
        <taxon>Talitroidea</taxon>
        <taxon>Hyalellidae</taxon>
        <taxon>Hyalella</taxon>
    </lineage>
</organism>